<evidence type="ECO:0008006" key="4">
    <source>
        <dbReference type="Google" id="ProtNLM"/>
    </source>
</evidence>
<protein>
    <recommendedName>
        <fullName evidence="4">Chitin-binding type-4 domain-containing protein</fullName>
    </recommendedName>
</protein>
<comment type="caution">
    <text evidence="2">The sequence shown here is derived from an EMBL/GenBank/DDBJ whole genome shotgun (WGS) entry which is preliminary data.</text>
</comment>
<dbReference type="EMBL" id="BQFW01000002">
    <property type="protein sequence ID" value="GJJ69611.1"/>
    <property type="molecule type" value="Genomic_DNA"/>
</dbReference>
<reference evidence="2" key="2">
    <citation type="journal article" date="2022" name="Microbiol. Resour. Announc.">
        <title>Whole-Genome Sequence of Entomortierella parvispora E1425, a Mucoromycotan Fungus Associated with Burkholderiaceae-Related Endosymbiotic Bacteria.</title>
        <authorList>
            <person name="Herlambang A."/>
            <person name="Guo Y."/>
            <person name="Takashima Y."/>
            <person name="Narisawa K."/>
            <person name="Ohta H."/>
            <person name="Nishizawa T."/>
        </authorList>
    </citation>
    <scope>NUCLEOTIDE SEQUENCE</scope>
    <source>
        <strain evidence="2">E1425</strain>
    </source>
</reference>
<keyword evidence="1" id="KW-0732">Signal</keyword>
<dbReference type="PANTHER" id="PTHR36182">
    <property type="entry name" value="PROTEIN, PUTATIVE (AFU_ORTHOLOGUE AFUA_6G10930)-RELATED"/>
    <property type="match status" value="1"/>
</dbReference>
<name>A0A9P3LT14_9FUNG</name>
<gene>
    <name evidence="2" type="ORF">EMPS_01958</name>
</gene>
<feature type="chain" id="PRO_5040227704" description="Chitin-binding type-4 domain-containing protein" evidence="1">
    <location>
        <begin position="30"/>
        <end position="232"/>
    </location>
</feature>
<keyword evidence="3" id="KW-1185">Reference proteome</keyword>
<dbReference type="OrthoDB" id="2342176at2759"/>
<dbReference type="AlphaFoldDB" id="A0A9P3LT14"/>
<evidence type="ECO:0000256" key="1">
    <source>
        <dbReference type="SAM" id="SignalP"/>
    </source>
</evidence>
<accession>A0A9P3LT14</accession>
<dbReference type="Proteomes" id="UP000827284">
    <property type="component" value="Unassembled WGS sequence"/>
</dbReference>
<organism evidence="2 3">
    <name type="scientific">Entomortierella parvispora</name>
    <dbReference type="NCBI Taxonomy" id="205924"/>
    <lineage>
        <taxon>Eukaryota</taxon>
        <taxon>Fungi</taxon>
        <taxon>Fungi incertae sedis</taxon>
        <taxon>Mucoromycota</taxon>
        <taxon>Mortierellomycotina</taxon>
        <taxon>Mortierellomycetes</taxon>
        <taxon>Mortierellales</taxon>
        <taxon>Mortierellaceae</taxon>
        <taxon>Entomortierella</taxon>
    </lineage>
</organism>
<proteinExistence type="predicted"/>
<dbReference type="PANTHER" id="PTHR36182:SF1">
    <property type="entry name" value="PROTEIN, PUTATIVE (AFU_ORTHOLOGUE AFUA_6G10930)-RELATED"/>
    <property type="match status" value="1"/>
</dbReference>
<sequence length="232" mass="24585">MNIYALALSALFTLLAMILILPGSNVVEAHVGLLHPCARSSPRAGCPKPSAGQIIDYDLNSPIGTFSSKTSPICKNTVPSKTRTVYKAGQSIKTEYSIGVSHGGGHCQWAVSYDSGKTWVVLKTLIRDCLKGTTSGSSYSVSVPIPKNAPNGNAVFMWLWNNAQGDRELYSNCADIEIQGGGNGGSISGLVPLIANYGAGSLYIPEFPLPSSPDMHEAFATRKAITVNVPRK</sequence>
<feature type="signal peptide" evidence="1">
    <location>
        <begin position="1"/>
        <end position="29"/>
    </location>
</feature>
<evidence type="ECO:0000313" key="2">
    <source>
        <dbReference type="EMBL" id="GJJ69611.1"/>
    </source>
</evidence>
<reference evidence="2" key="1">
    <citation type="submission" date="2021-11" db="EMBL/GenBank/DDBJ databases">
        <authorList>
            <person name="Herlambang A."/>
            <person name="Guo Y."/>
            <person name="Takashima Y."/>
            <person name="Nishizawa T."/>
        </authorList>
    </citation>
    <scope>NUCLEOTIDE SEQUENCE</scope>
    <source>
        <strain evidence="2">E1425</strain>
    </source>
</reference>
<evidence type="ECO:0000313" key="3">
    <source>
        <dbReference type="Proteomes" id="UP000827284"/>
    </source>
</evidence>
<dbReference type="Gene3D" id="2.70.50.70">
    <property type="match status" value="1"/>
</dbReference>